<comment type="similarity">
    <text evidence="1">Belongs to the TRAFAC class TrmE-Era-EngA-EngB-Septin-like GTPase superfamily. AIG1/Toc34/Toc159-like paraseptin GTPase family. IAN subfamily.</text>
</comment>
<keyword evidence="6" id="KW-0342">GTP-binding</keyword>
<gene>
    <name evidence="7" type="ORF">CGI_10010574</name>
</gene>
<dbReference type="PROSITE" id="PS01358">
    <property type="entry name" value="ZF_RANBP2_1"/>
    <property type="match status" value="1"/>
</dbReference>
<evidence type="ECO:0000256" key="3">
    <source>
        <dbReference type="ARBA" id="ARBA00022741"/>
    </source>
</evidence>
<reference evidence="7" key="1">
    <citation type="journal article" date="2012" name="Nature">
        <title>The oyster genome reveals stress adaptation and complexity of shell formation.</title>
        <authorList>
            <person name="Zhang G."/>
            <person name="Fang X."/>
            <person name="Guo X."/>
            <person name="Li L."/>
            <person name="Luo R."/>
            <person name="Xu F."/>
            <person name="Yang P."/>
            <person name="Zhang L."/>
            <person name="Wang X."/>
            <person name="Qi H."/>
            <person name="Xiong Z."/>
            <person name="Que H."/>
            <person name="Xie Y."/>
            <person name="Holland P.W."/>
            <person name="Paps J."/>
            <person name="Zhu Y."/>
            <person name="Wu F."/>
            <person name="Chen Y."/>
            <person name="Wang J."/>
            <person name="Peng C."/>
            <person name="Meng J."/>
            <person name="Yang L."/>
            <person name="Liu J."/>
            <person name="Wen B."/>
            <person name="Zhang N."/>
            <person name="Huang Z."/>
            <person name="Zhu Q."/>
            <person name="Feng Y."/>
            <person name="Mount A."/>
            <person name="Hedgecock D."/>
            <person name="Xu Z."/>
            <person name="Liu Y."/>
            <person name="Domazet-Loso T."/>
            <person name="Du Y."/>
            <person name="Sun X."/>
            <person name="Zhang S."/>
            <person name="Liu B."/>
            <person name="Cheng P."/>
            <person name="Jiang X."/>
            <person name="Li J."/>
            <person name="Fan D."/>
            <person name="Wang W."/>
            <person name="Fu W."/>
            <person name="Wang T."/>
            <person name="Wang B."/>
            <person name="Zhang J."/>
            <person name="Peng Z."/>
            <person name="Li Y."/>
            <person name="Li N."/>
            <person name="Wang J."/>
            <person name="Chen M."/>
            <person name="He Y."/>
            <person name="Tan F."/>
            <person name="Song X."/>
            <person name="Zheng Q."/>
            <person name="Huang R."/>
            <person name="Yang H."/>
            <person name="Du X."/>
            <person name="Chen L."/>
            <person name="Yang M."/>
            <person name="Gaffney P.M."/>
            <person name="Wang S."/>
            <person name="Luo L."/>
            <person name="She Z."/>
            <person name="Ming Y."/>
            <person name="Huang W."/>
            <person name="Zhang S."/>
            <person name="Huang B."/>
            <person name="Zhang Y."/>
            <person name="Qu T."/>
            <person name="Ni P."/>
            <person name="Miao G."/>
            <person name="Wang J."/>
            <person name="Wang Q."/>
            <person name="Steinberg C.E."/>
            <person name="Wang H."/>
            <person name="Li N."/>
            <person name="Qian L."/>
            <person name="Zhang G."/>
            <person name="Li Y."/>
            <person name="Yang H."/>
            <person name="Liu X."/>
            <person name="Wang J."/>
            <person name="Yin Y."/>
            <person name="Wang J."/>
        </authorList>
    </citation>
    <scope>NUCLEOTIDE SEQUENCE [LARGE SCALE GENOMIC DNA]</scope>
    <source>
        <strain evidence="7">05x7-T-G4-1.051#20</strain>
    </source>
</reference>
<organism evidence="7">
    <name type="scientific">Magallana gigas</name>
    <name type="common">Pacific oyster</name>
    <name type="synonym">Crassostrea gigas</name>
    <dbReference type="NCBI Taxonomy" id="29159"/>
    <lineage>
        <taxon>Eukaryota</taxon>
        <taxon>Metazoa</taxon>
        <taxon>Spiralia</taxon>
        <taxon>Lophotrochozoa</taxon>
        <taxon>Mollusca</taxon>
        <taxon>Bivalvia</taxon>
        <taxon>Autobranchia</taxon>
        <taxon>Pteriomorphia</taxon>
        <taxon>Ostreida</taxon>
        <taxon>Ostreoidea</taxon>
        <taxon>Ostreidae</taxon>
        <taxon>Magallana</taxon>
    </lineage>
</organism>
<dbReference type="SUPFAM" id="SSF52540">
    <property type="entry name" value="P-loop containing nucleoside triphosphate hydrolases"/>
    <property type="match status" value="1"/>
</dbReference>
<dbReference type="InterPro" id="IPR045058">
    <property type="entry name" value="GIMA/IAN/Toc"/>
</dbReference>
<dbReference type="FunFam" id="3.40.50.300:FF:000366">
    <property type="entry name" value="GTPase, IMAP family member 2"/>
    <property type="match status" value="1"/>
</dbReference>
<dbReference type="EMBL" id="JH823228">
    <property type="protein sequence ID" value="EKC38639.1"/>
    <property type="molecule type" value="Genomic_DNA"/>
</dbReference>
<evidence type="ECO:0000256" key="6">
    <source>
        <dbReference type="ARBA" id="ARBA00023134"/>
    </source>
</evidence>
<dbReference type="Pfam" id="PF04548">
    <property type="entry name" value="AIG1"/>
    <property type="match status" value="1"/>
</dbReference>
<dbReference type="InterPro" id="IPR006703">
    <property type="entry name" value="G_AIG1"/>
</dbReference>
<dbReference type="PROSITE" id="PS50199">
    <property type="entry name" value="ZF_RANBP2_2"/>
    <property type="match status" value="1"/>
</dbReference>
<dbReference type="SUPFAM" id="SSF90209">
    <property type="entry name" value="Ran binding protein zinc finger-like"/>
    <property type="match status" value="1"/>
</dbReference>
<dbReference type="GO" id="GO:0008270">
    <property type="term" value="F:zinc ion binding"/>
    <property type="evidence" value="ECO:0007669"/>
    <property type="project" value="UniProtKB-KW"/>
</dbReference>
<evidence type="ECO:0000256" key="2">
    <source>
        <dbReference type="ARBA" id="ARBA00022723"/>
    </source>
</evidence>
<accession>K1R552</accession>
<dbReference type="CDD" id="cd01852">
    <property type="entry name" value="AIG1"/>
    <property type="match status" value="1"/>
</dbReference>
<dbReference type="OrthoDB" id="431287at2759"/>
<evidence type="ECO:0000256" key="1">
    <source>
        <dbReference type="ARBA" id="ARBA00008535"/>
    </source>
</evidence>
<dbReference type="AlphaFoldDB" id="K1R552"/>
<dbReference type="InParanoid" id="K1R552"/>
<keyword evidence="2" id="KW-0479">Metal-binding</keyword>
<dbReference type="KEGG" id="crg:105324900"/>
<evidence type="ECO:0000313" key="7">
    <source>
        <dbReference type="EMBL" id="EKC38639.1"/>
    </source>
</evidence>
<protein>
    <submittedName>
        <fullName evidence="7">GTPase IMAP family member 4</fullName>
    </submittedName>
</protein>
<proteinExistence type="inferred from homology"/>
<evidence type="ECO:0000256" key="5">
    <source>
        <dbReference type="ARBA" id="ARBA00022833"/>
    </source>
</evidence>
<keyword evidence="3" id="KW-0547">Nucleotide-binding</keyword>
<dbReference type="HOGENOM" id="CLU_010468_0_1_1"/>
<dbReference type="GO" id="GO:0005525">
    <property type="term" value="F:GTP binding"/>
    <property type="evidence" value="ECO:0007669"/>
    <property type="project" value="UniProtKB-KW"/>
</dbReference>
<dbReference type="InterPro" id="IPR036443">
    <property type="entry name" value="Znf_RanBP2_sf"/>
</dbReference>
<dbReference type="InterPro" id="IPR001876">
    <property type="entry name" value="Znf_RanBP2"/>
</dbReference>
<dbReference type="PANTHER" id="PTHR10903">
    <property type="entry name" value="GTPASE, IMAP FAMILY MEMBER-RELATED"/>
    <property type="match status" value="1"/>
</dbReference>
<dbReference type="Gene3D" id="3.40.50.300">
    <property type="entry name" value="P-loop containing nucleotide triphosphate hydrolases"/>
    <property type="match status" value="1"/>
</dbReference>
<evidence type="ECO:0000256" key="4">
    <source>
        <dbReference type="ARBA" id="ARBA00022771"/>
    </source>
</evidence>
<name>K1R552_MAGGI</name>
<sequence length="457" mass="52267">MFGDSHHMMEEEDVQSEWQCEKCTYPNNGTHNTCEICGFLQKSTGSDGFVRLSSEINDVEEDSYRGPSSLESFTIAQPTEAAKNGYMSSELRIILVGKTGSGKSATGNSILGKTVFTSDVSNSSITKKCKRGSSVRFGQDVLVLDTPGLFYTGMTNDDITTEILKCVGISSPGPHAILLVIGIGRFTKEEKETVELLQRAFGPSMVKYLIVVFTRKDDLDRGHKSIRDILRNAPPSLQDVIASCEDRFITINNAEESKDRLEQQIQGLLTMIKTMVEKNGNKYYTSSILNQTEIVIRERVKELRQKYEEKPKLEMHDLREREKALLEKLDRLESQRTYEMKSMATNLRSLLAEMDNLTMEAVPESFDEEENCRLVTIEQKILEVKRRLEDVRQEQEDMMLYEEDIDRVVRENVRDEIESGDKNTLKRFWRNEKHAGLGLMTKFREIFELVKIKSGFL</sequence>
<keyword evidence="4" id="KW-0863">Zinc-finger</keyword>
<dbReference type="PANTHER" id="PTHR10903:SF170">
    <property type="entry name" value="GTPASE IMAP FAMILY MEMBER 7"/>
    <property type="match status" value="1"/>
</dbReference>
<dbReference type="InterPro" id="IPR027417">
    <property type="entry name" value="P-loop_NTPase"/>
</dbReference>
<keyword evidence="5" id="KW-0862">Zinc</keyword>
<dbReference type="PROSITE" id="PS51720">
    <property type="entry name" value="G_AIG1"/>
    <property type="match status" value="1"/>
</dbReference>